<protein>
    <recommendedName>
        <fullName evidence="2">Phage integrase SAM-like domain-containing protein</fullName>
    </recommendedName>
</protein>
<proteinExistence type="predicted"/>
<dbReference type="InterPro" id="IPR025269">
    <property type="entry name" value="SAM-like_dom"/>
</dbReference>
<name>A0A7C9BIB3_9BACT</name>
<organism evidence="3 4">
    <name type="scientific">Salmonirosea aquatica</name>
    <dbReference type="NCBI Taxonomy" id="2654236"/>
    <lineage>
        <taxon>Bacteria</taxon>
        <taxon>Pseudomonadati</taxon>
        <taxon>Bacteroidota</taxon>
        <taxon>Cytophagia</taxon>
        <taxon>Cytophagales</taxon>
        <taxon>Spirosomataceae</taxon>
        <taxon>Salmonirosea</taxon>
    </lineage>
</organism>
<reference evidence="3 4" key="1">
    <citation type="submission" date="2019-10" db="EMBL/GenBank/DDBJ databases">
        <title>Draft Genome Sequence of Cytophagaceae sp. SJW1-29.</title>
        <authorList>
            <person name="Choi A."/>
        </authorList>
    </citation>
    <scope>NUCLEOTIDE SEQUENCE [LARGE SCALE GENOMIC DNA]</scope>
    <source>
        <strain evidence="3 4">SJW1-29</strain>
    </source>
</reference>
<evidence type="ECO:0000259" key="2">
    <source>
        <dbReference type="Pfam" id="PF13102"/>
    </source>
</evidence>
<dbReference type="Proteomes" id="UP000479293">
    <property type="component" value="Unassembled WGS sequence"/>
</dbReference>
<comment type="caution">
    <text evidence="3">The sequence shown here is derived from an EMBL/GenBank/DDBJ whole genome shotgun (WGS) entry which is preliminary data.</text>
</comment>
<dbReference type="Gene3D" id="1.10.150.130">
    <property type="match status" value="1"/>
</dbReference>
<dbReference type="Pfam" id="PF13102">
    <property type="entry name" value="Phage_int_SAM_5"/>
    <property type="match status" value="1"/>
</dbReference>
<keyword evidence="4" id="KW-1185">Reference proteome</keyword>
<evidence type="ECO:0000313" key="4">
    <source>
        <dbReference type="Proteomes" id="UP000479293"/>
    </source>
</evidence>
<dbReference type="AlphaFoldDB" id="A0A7C9BIB3"/>
<dbReference type="InterPro" id="IPR011010">
    <property type="entry name" value="DNA_brk_join_enz"/>
</dbReference>
<evidence type="ECO:0000313" key="3">
    <source>
        <dbReference type="EMBL" id="MPR36680.1"/>
    </source>
</evidence>
<evidence type="ECO:0000256" key="1">
    <source>
        <dbReference type="ARBA" id="ARBA00023125"/>
    </source>
</evidence>
<accession>A0A7C9BIB3</accession>
<keyword evidence="1" id="KW-0238">DNA-binding</keyword>
<dbReference type="EMBL" id="WHLY01000002">
    <property type="protein sequence ID" value="MPR36680.1"/>
    <property type="molecule type" value="Genomic_DNA"/>
</dbReference>
<dbReference type="SUPFAM" id="SSF56349">
    <property type="entry name" value="DNA breaking-rejoining enzymes"/>
    <property type="match status" value="1"/>
</dbReference>
<dbReference type="InterPro" id="IPR010998">
    <property type="entry name" value="Integrase_recombinase_N"/>
</dbReference>
<gene>
    <name evidence="3" type="ORF">GBK04_25910</name>
</gene>
<dbReference type="GO" id="GO:0003677">
    <property type="term" value="F:DNA binding"/>
    <property type="evidence" value="ECO:0007669"/>
    <property type="project" value="UniProtKB-KW"/>
</dbReference>
<sequence length="313" mass="35826">MDTKLMLIQNRLNDLHLRYELEGKPYSVHSLRGEFIKPAQPPQEPKKEPVKPITFLKMYTRYVKSKKGEIEGSSYQVLQRYEKNIKKALICLGHENLSVADMDADMMDTLKKYFLSNYAESTALKMLVYAKAVVDFAVLKKVIPFSSIKPYKIGKPEDKEPVCLTVEEEARLLNLDFSQVPGLAQISDRLDRVRDIYIVTRELAFHYGDYLRLSSDMIQQVEGVWVYHAQRKKTKADIYNLVSVRLMGVFEKYGGVDNLPKMALQRYNDYLKLLFAAAGINKNGTSKMGRTTFSDYHSNEAPINDPALCAMLG</sequence>
<dbReference type="RefSeq" id="WP_152764802.1">
    <property type="nucleotide sequence ID" value="NZ_WHLY01000002.1"/>
</dbReference>
<feature type="domain" description="Phage integrase SAM-like" evidence="2">
    <location>
        <begin position="54"/>
        <end position="149"/>
    </location>
</feature>